<proteinExistence type="predicted"/>
<evidence type="ECO:0008006" key="2">
    <source>
        <dbReference type="Google" id="ProtNLM"/>
    </source>
</evidence>
<reference evidence="1" key="1">
    <citation type="submission" date="2020-06" db="EMBL/GenBank/DDBJ databases">
        <title>Unique genomic features of the anaerobic methanotrophic archaea.</title>
        <authorList>
            <person name="Chadwick G.L."/>
            <person name="Skennerton C.T."/>
            <person name="Laso-Perez R."/>
            <person name="Leu A.O."/>
            <person name="Speth D.R."/>
            <person name="Yu H."/>
            <person name="Morgan-Lang C."/>
            <person name="Hatzenpichler R."/>
            <person name="Goudeau D."/>
            <person name="Malmstrom R."/>
            <person name="Brazelton W.J."/>
            <person name="Woyke T."/>
            <person name="Hallam S.J."/>
            <person name="Tyson G.W."/>
            <person name="Wegener G."/>
            <person name="Boetius A."/>
            <person name="Orphan V."/>
        </authorList>
    </citation>
    <scope>NUCLEOTIDE SEQUENCE</scope>
</reference>
<protein>
    <recommendedName>
        <fullName evidence="2">DUF3368 domain-containing protein</fullName>
    </recommendedName>
</protein>
<organism evidence="1">
    <name type="scientific">Candidatus Methanophagaceae archaeon ANME-1 ERB6</name>
    <dbReference type="NCBI Taxonomy" id="2759912"/>
    <lineage>
        <taxon>Archaea</taxon>
        <taxon>Methanobacteriati</taxon>
        <taxon>Methanobacteriota</taxon>
        <taxon>Stenosarchaea group</taxon>
        <taxon>Methanomicrobia</taxon>
        <taxon>Candidatus Methanophagales</taxon>
        <taxon>Candidatus Methanophagaceae</taxon>
    </lineage>
</organism>
<accession>A0A7G9YZ44</accession>
<name>A0A7G9YZ44_9EURY</name>
<dbReference type="AlphaFoldDB" id="A0A7G9YZ44"/>
<dbReference type="Pfam" id="PF11848">
    <property type="entry name" value="DUF3368"/>
    <property type="match status" value="1"/>
</dbReference>
<dbReference type="EMBL" id="MT631536">
    <property type="protein sequence ID" value="QNO53278.1"/>
    <property type="molecule type" value="Genomic_DNA"/>
</dbReference>
<gene>
    <name evidence="1" type="ORF">OJOIIACA_00002</name>
</gene>
<evidence type="ECO:0000313" key="1">
    <source>
        <dbReference type="EMBL" id="QNO53278.1"/>
    </source>
</evidence>
<dbReference type="InterPro" id="IPR021799">
    <property type="entry name" value="PIN-like_prokaryotic"/>
</dbReference>
<dbReference type="PANTHER" id="PTHR39550">
    <property type="entry name" value="SLL0658 PROTEIN"/>
    <property type="match status" value="1"/>
</dbReference>
<dbReference type="PANTHER" id="PTHR39550:SF1">
    <property type="entry name" value="SLL0658 PROTEIN"/>
    <property type="match status" value="1"/>
</dbReference>
<sequence>MIWVLDSSPLIYLNKVGLSWVFEQLEGEKIIPTQVYEQVITQGKSRGDADALVSEELVKKGVVKVVTIKNGFKEMLKSLKEELHEGELDVLALAKAKEGIAILDESIAREVGNVFKIEVHGALFLIFLMVKKGKMINEEARDKVDSMIRKGFRLGHEEYQEFLKMLEDIEMR</sequence>